<dbReference type="EMBL" id="QPFP01000062">
    <property type="protein sequence ID" value="TEB24892.1"/>
    <property type="molecule type" value="Genomic_DNA"/>
</dbReference>
<gene>
    <name evidence="2" type="ORF">FA13DRAFT_1280792</name>
</gene>
<accession>A0A4Y7SSX0</accession>
<keyword evidence="3" id="KW-1185">Reference proteome</keyword>
<reference evidence="2 3" key="1">
    <citation type="journal article" date="2019" name="Nat. Ecol. Evol.">
        <title>Megaphylogeny resolves global patterns of mushroom evolution.</title>
        <authorList>
            <person name="Varga T."/>
            <person name="Krizsan K."/>
            <person name="Foldi C."/>
            <person name="Dima B."/>
            <person name="Sanchez-Garcia M."/>
            <person name="Sanchez-Ramirez S."/>
            <person name="Szollosi G.J."/>
            <person name="Szarkandi J.G."/>
            <person name="Papp V."/>
            <person name="Albert L."/>
            <person name="Andreopoulos W."/>
            <person name="Angelini C."/>
            <person name="Antonin V."/>
            <person name="Barry K.W."/>
            <person name="Bougher N.L."/>
            <person name="Buchanan P."/>
            <person name="Buyck B."/>
            <person name="Bense V."/>
            <person name="Catcheside P."/>
            <person name="Chovatia M."/>
            <person name="Cooper J."/>
            <person name="Damon W."/>
            <person name="Desjardin D."/>
            <person name="Finy P."/>
            <person name="Geml J."/>
            <person name="Haridas S."/>
            <person name="Hughes K."/>
            <person name="Justo A."/>
            <person name="Karasinski D."/>
            <person name="Kautmanova I."/>
            <person name="Kiss B."/>
            <person name="Kocsube S."/>
            <person name="Kotiranta H."/>
            <person name="LaButti K.M."/>
            <person name="Lechner B.E."/>
            <person name="Liimatainen K."/>
            <person name="Lipzen A."/>
            <person name="Lukacs Z."/>
            <person name="Mihaltcheva S."/>
            <person name="Morgado L.N."/>
            <person name="Niskanen T."/>
            <person name="Noordeloos M.E."/>
            <person name="Ohm R.A."/>
            <person name="Ortiz-Santana B."/>
            <person name="Ovrebo C."/>
            <person name="Racz N."/>
            <person name="Riley R."/>
            <person name="Savchenko A."/>
            <person name="Shiryaev A."/>
            <person name="Soop K."/>
            <person name="Spirin V."/>
            <person name="Szebenyi C."/>
            <person name="Tomsovsky M."/>
            <person name="Tulloss R.E."/>
            <person name="Uehling J."/>
            <person name="Grigoriev I.V."/>
            <person name="Vagvolgyi C."/>
            <person name="Papp T."/>
            <person name="Martin F.M."/>
            <person name="Miettinen O."/>
            <person name="Hibbett D.S."/>
            <person name="Nagy L.G."/>
        </authorList>
    </citation>
    <scope>NUCLEOTIDE SEQUENCE [LARGE SCALE GENOMIC DNA]</scope>
    <source>
        <strain evidence="2 3">FP101781</strain>
    </source>
</reference>
<organism evidence="2 3">
    <name type="scientific">Coprinellus micaceus</name>
    <name type="common">Glistening ink-cap mushroom</name>
    <name type="synonym">Coprinus micaceus</name>
    <dbReference type="NCBI Taxonomy" id="71717"/>
    <lineage>
        <taxon>Eukaryota</taxon>
        <taxon>Fungi</taxon>
        <taxon>Dikarya</taxon>
        <taxon>Basidiomycota</taxon>
        <taxon>Agaricomycotina</taxon>
        <taxon>Agaricomycetes</taxon>
        <taxon>Agaricomycetidae</taxon>
        <taxon>Agaricales</taxon>
        <taxon>Agaricineae</taxon>
        <taxon>Psathyrellaceae</taxon>
        <taxon>Coprinellus</taxon>
    </lineage>
</organism>
<name>A0A4Y7SSX0_COPMI</name>
<comment type="caution">
    <text evidence="2">The sequence shown here is derived from an EMBL/GenBank/DDBJ whole genome shotgun (WGS) entry which is preliminary data.</text>
</comment>
<protein>
    <recommendedName>
        <fullName evidence="1">DUF6533 domain-containing protein</fullName>
    </recommendedName>
</protein>
<evidence type="ECO:0000313" key="3">
    <source>
        <dbReference type="Proteomes" id="UP000298030"/>
    </source>
</evidence>
<proteinExistence type="predicted"/>
<feature type="domain" description="DUF6533" evidence="1">
    <location>
        <begin position="12"/>
        <end position="56"/>
    </location>
</feature>
<dbReference type="Proteomes" id="UP000298030">
    <property type="component" value="Unassembled WGS sequence"/>
</dbReference>
<sequence>MLSNHGIRRRLYIDISFIAVYVYYVLTTLDEEVAVMVSQRWSRGRIIFTFIRCGPCLSMTLHLISG</sequence>
<dbReference type="Pfam" id="PF20151">
    <property type="entry name" value="DUF6533"/>
    <property type="match status" value="1"/>
</dbReference>
<evidence type="ECO:0000313" key="2">
    <source>
        <dbReference type="EMBL" id="TEB24892.1"/>
    </source>
</evidence>
<dbReference type="InterPro" id="IPR045340">
    <property type="entry name" value="DUF6533"/>
</dbReference>
<dbReference type="AlphaFoldDB" id="A0A4Y7SSX0"/>
<evidence type="ECO:0000259" key="1">
    <source>
        <dbReference type="Pfam" id="PF20151"/>
    </source>
</evidence>